<accession>A0A382DJU7</accession>
<keyword evidence="4 7" id="KW-1133">Transmembrane helix</keyword>
<comment type="similarity">
    <text evidence="2">Belongs to the band 7/mec-2 family. HflK subfamily.</text>
</comment>
<dbReference type="CDD" id="cd03404">
    <property type="entry name" value="SPFH_HflK"/>
    <property type="match status" value="1"/>
</dbReference>
<dbReference type="AlphaFoldDB" id="A0A382DJU7"/>
<dbReference type="NCBIfam" id="TIGR01933">
    <property type="entry name" value="hflK"/>
    <property type="match status" value="1"/>
</dbReference>
<feature type="compositionally biased region" description="Gly residues" evidence="6">
    <location>
        <begin position="14"/>
        <end position="23"/>
    </location>
</feature>
<keyword evidence="5 7" id="KW-0472">Membrane</keyword>
<evidence type="ECO:0000256" key="5">
    <source>
        <dbReference type="ARBA" id="ARBA00023136"/>
    </source>
</evidence>
<protein>
    <recommendedName>
        <fullName evidence="8">Band 7 domain-containing protein</fullName>
    </recommendedName>
</protein>
<evidence type="ECO:0000256" key="1">
    <source>
        <dbReference type="ARBA" id="ARBA00004370"/>
    </source>
</evidence>
<feature type="domain" description="Band 7" evidence="8">
    <location>
        <begin position="60"/>
        <end position="236"/>
    </location>
</feature>
<dbReference type="InterPro" id="IPR010201">
    <property type="entry name" value="HflK"/>
</dbReference>
<proteinExistence type="inferred from homology"/>
<dbReference type="SUPFAM" id="SSF117892">
    <property type="entry name" value="Band 7/SPFH domain"/>
    <property type="match status" value="1"/>
</dbReference>
<evidence type="ECO:0000256" key="2">
    <source>
        <dbReference type="ARBA" id="ARBA00006971"/>
    </source>
</evidence>
<evidence type="ECO:0000256" key="6">
    <source>
        <dbReference type="SAM" id="MobiDB-lite"/>
    </source>
</evidence>
<name>A0A382DJU7_9ZZZZ</name>
<dbReference type="InterPro" id="IPR050710">
    <property type="entry name" value="Band7/mec-2_domain"/>
</dbReference>
<dbReference type="PANTHER" id="PTHR43327:SF2">
    <property type="entry name" value="MODULATOR OF FTSH PROTEASE HFLK"/>
    <property type="match status" value="1"/>
</dbReference>
<feature type="compositionally biased region" description="Basic and acidic residues" evidence="6">
    <location>
        <begin position="1"/>
        <end position="11"/>
    </location>
</feature>
<evidence type="ECO:0000256" key="7">
    <source>
        <dbReference type="SAM" id="Phobius"/>
    </source>
</evidence>
<evidence type="ECO:0000256" key="4">
    <source>
        <dbReference type="ARBA" id="ARBA00022989"/>
    </source>
</evidence>
<sequence>MPWDDLHESKGSGKRGGGSQGGGPDDKLPFDIPQIQIPKFKPSMFWIIVGLLLLVWIIPGTFYFVEPDEEGVVVTFGEFSRITQPGMHFKFPSPIEHASTPKVRKIRRTEIGFRTTQGGGLQKVPAESLMLTGDQNIIDINLVVQYKVMDSVFYLFNVRRVHKLVRNVSETVVRGIVGSRKIDEALTTGKAEIQITAQEQIQQLLNKHKSGVQIVTIQLQDVHPPEQVASAFKDVVSAREDKERMINEAQGYRNAVIPEARGQAAQIVRASEAYREEKISMATGDSQRFILQYNEYKKAPKITRKRIYLETMEEVLPSMQKFVMGNNKQGVLPILPLRPGALGDATKQ</sequence>
<dbReference type="EMBL" id="UINC01039776">
    <property type="protein sequence ID" value="SVB38750.1"/>
    <property type="molecule type" value="Genomic_DNA"/>
</dbReference>
<gene>
    <name evidence="9" type="ORF">METZ01_LOCUS191604</name>
</gene>
<dbReference type="GO" id="GO:0016020">
    <property type="term" value="C:membrane"/>
    <property type="evidence" value="ECO:0007669"/>
    <property type="project" value="UniProtKB-SubCell"/>
</dbReference>
<organism evidence="9">
    <name type="scientific">marine metagenome</name>
    <dbReference type="NCBI Taxonomy" id="408172"/>
    <lineage>
        <taxon>unclassified sequences</taxon>
        <taxon>metagenomes</taxon>
        <taxon>ecological metagenomes</taxon>
    </lineage>
</organism>
<feature type="region of interest" description="Disordered" evidence="6">
    <location>
        <begin position="1"/>
        <end position="28"/>
    </location>
</feature>
<dbReference type="InterPro" id="IPR036013">
    <property type="entry name" value="Band_7/SPFH_dom_sf"/>
</dbReference>
<dbReference type="InterPro" id="IPR001107">
    <property type="entry name" value="Band_7"/>
</dbReference>
<keyword evidence="3 7" id="KW-0812">Transmembrane</keyword>
<evidence type="ECO:0000313" key="9">
    <source>
        <dbReference type="EMBL" id="SVB38750.1"/>
    </source>
</evidence>
<dbReference type="PANTHER" id="PTHR43327">
    <property type="entry name" value="STOMATIN-LIKE PROTEIN 2, MITOCHONDRIAL"/>
    <property type="match status" value="1"/>
</dbReference>
<feature type="transmembrane region" description="Helical" evidence="7">
    <location>
        <begin position="44"/>
        <end position="65"/>
    </location>
</feature>
<comment type="subcellular location">
    <subcellularLocation>
        <location evidence="1">Membrane</location>
    </subcellularLocation>
</comment>
<dbReference type="SMART" id="SM00244">
    <property type="entry name" value="PHB"/>
    <property type="match status" value="1"/>
</dbReference>
<dbReference type="Pfam" id="PF01145">
    <property type="entry name" value="Band_7"/>
    <property type="match status" value="1"/>
</dbReference>
<evidence type="ECO:0000256" key="3">
    <source>
        <dbReference type="ARBA" id="ARBA00022692"/>
    </source>
</evidence>
<dbReference type="Gene3D" id="3.30.479.30">
    <property type="entry name" value="Band 7 domain"/>
    <property type="match status" value="1"/>
</dbReference>
<reference evidence="9" key="1">
    <citation type="submission" date="2018-05" db="EMBL/GenBank/DDBJ databases">
        <authorList>
            <person name="Lanie J.A."/>
            <person name="Ng W.-L."/>
            <person name="Kazmierczak K.M."/>
            <person name="Andrzejewski T.M."/>
            <person name="Davidsen T.M."/>
            <person name="Wayne K.J."/>
            <person name="Tettelin H."/>
            <person name="Glass J.I."/>
            <person name="Rusch D."/>
            <person name="Podicherti R."/>
            <person name="Tsui H.-C.T."/>
            <person name="Winkler M.E."/>
        </authorList>
    </citation>
    <scope>NUCLEOTIDE SEQUENCE</scope>
</reference>
<evidence type="ECO:0000259" key="8">
    <source>
        <dbReference type="SMART" id="SM00244"/>
    </source>
</evidence>